<reference evidence="2 3" key="1">
    <citation type="journal article" date="2023" name="Plants (Basel)">
        <title>Bridging the Gap: Combining Genomics and Transcriptomics Approaches to Understand Stylosanthes scabra, an Orphan Legume from the Brazilian Caatinga.</title>
        <authorList>
            <person name="Ferreira-Neto J.R.C."/>
            <person name="da Silva M.D."/>
            <person name="Binneck E."/>
            <person name="de Melo N.F."/>
            <person name="da Silva R.H."/>
            <person name="de Melo A.L.T.M."/>
            <person name="Pandolfi V."/>
            <person name="Bustamante F.O."/>
            <person name="Brasileiro-Vidal A.C."/>
            <person name="Benko-Iseppon A.M."/>
        </authorList>
    </citation>
    <scope>NUCLEOTIDE SEQUENCE [LARGE SCALE GENOMIC DNA]</scope>
    <source>
        <tissue evidence="2">Leaves</tissue>
    </source>
</reference>
<feature type="domain" description="RNase H type-1" evidence="1">
    <location>
        <begin position="151"/>
        <end position="268"/>
    </location>
</feature>
<evidence type="ECO:0000259" key="1">
    <source>
        <dbReference type="Pfam" id="PF13456"/>
    </source>
</evidence>
<gene>
    <name evidence="2" type="ORF">PIB30_078212</name>
</gene>
<dbReference type="InterPro" id="IPR036397">
    <property type="entry name" value="RNaseH_sf"/>
</dbReference>
<dbReference type="InterPro" id="IPR044730">
    <property type="entry name" value="RNase_H-like_dom_plant"/>
</dbReference>
<dbReference type="CDD" id="cd06222">
    <property type="entry name" value="RNase_H_like"/>
    <property type="match status" value="1"/>
</dbReference>
<dbReference type="PANTHER" id="PTHR47723">
    <property type="entry name" value="OS05G0353850 PROTEIN"/>
    <property type="match status" value="1"/>
</dbReference>
<dbReference type="SUPFAM" id="SSF53098">
    <property type="entry name" value="Ribonuclease H-like"/>
    <property type="match status" value="1"/>
</dbReference>
<dbReference type="InterPro" id="IPR012337">
    <property type="entry name" value="RNaseH-like_sf"/>
</dbReference>
<evidence type="ECO:0000313" key="3">
    <source>
        <dbReference type="Proteomes" id="UP001341840"/>
    </source>
</evidence>
<proteinExistence type="predicted"/>
<dbReference type="PANTHER" id="PTHR47723:SF19">
    <property type="entry name" value="POLYNUCLEOTIDYL TRANSFERASE, RIBONUCLEASE H-LIKE SUPERFAMILY PROTEIN"/>
    <property type="match status" value="1"/>
</dbReference>
<comment type="caution">
    <text evidence="2">The sequence shown here is derived from an EMBL/GenBank/DDBJ whole genome shotgun (WGS) entry which is preliminary data.</text>
</comment>
<protein>
    <recommendedName>
        <fullName evidence="1">RNase H type-1 domain-containing protein</fullName>
    </recommendedName>
</protein>
<dbReference type="Proteomes" id="UP001341840">
    <property type="component" value="Unassembled WGS sequence"/>
</dbReference>
<dbReference type="Pfam" id="PF13456">
    <property type="entry name" value="RVT_3"/>
    <property type="match status" value="1"/>
</dbReference>
<dbReference type="InterPro" id="IPR002156">
    <property type="entry name" value="RNaseH_domain"/>
</dbReference>
<dbReference type="InterPro" id="IPR053151">
    <property type="entry name" value="RNase_H-like"/>
</dbReference>
<keyword evidence="3" id="KW-1185">Reference proteome</keyword>
<name>A0ABU6RQS0_9FABA</name>
<organism evidence="2 3">
    <name type="scientific">Stylosanthes scabra</name>
    <dbReference type="NCBI Taxonomy" id="79078"/>
    <lineage>
        <taxon>Eukaryota</taxon>
        <taxon>Viridiplantae</taxon>
        <taxon>Streptophyta</taxon>
        <taxon>Embryophyta</taxon>
        <taxon>Tracheophyta</taxon>
        <taxon>Spermatophyta</taxon>
        <taxon>Magnoliopsida</taxon>
        <taxon>eudicotyledons</taxon>
        <taxon>Gunneridae</taxon>
        <taxon>Pentapetalae</taxon>
        <taxon>rosids</taxon>
        <taxon>fabids</taxon>
        <taxon>Fabales</taxon>
        <taxon>Fabaceae</taxon>
        <taxon>Papilionoideae</taxon>
        <taxon>50 kb inversion clade</taxon>
        <taxon>dalbergioids sensu lato</taxon>
        <taxon>Dalbergieae</taxon>
        <taxon>Pterocarpus clade</taxon>
        <taxon>Stylosanthes</taxon>
    </lineage>
</organism>
<dbReference type="EMBL" id="JASCZI010031282">
    <property type="protein sequence ID" value="MED6126412.1"/>
    <property type="molecule type" value="Genomic_DNA"/>
</dbReference>
<evidence type="ECO:0000313" key="2">
    <source>
        <dbReference type="EMBL" id="MED6126412.1"/>
    </source>
</evidence>
<dbReference type="Gene3D" id="3.30.420.10">
    <property type="entry name" value="Ribonuclease H-like superfamily/Ribonuclease H"/>
    <property type="match status" value="1"/>
</dbReference>
<accession>A0ABU6RQS0</accession>
<sequence>MRQFLWKGEIEGRSLNLVSWKNIVTPKQYGGLGVRDSQCVNIALLGKLIWQIFFHQDKFWVQTFWAIFWLDLAQLQYLHFYEWDCLSSKSIWHRFGFNSARFFHILQIVDCAYPRNSCKEFLDAFRVYSSAANPTPLCEWETPMSGWYKVNCDVSFMFDKACAGFACIIRNSEGLCVKGCHGGLPMSSVLRGELHAIWRCLVLAWEAGIRNIICESDYLEGVLLLHSVNDAGNTMDRDITAKILELLSRDWNVSISAVLRSANPYMEWFVPTAEVLQHLDRDKHALIVAC</sequence>